<evidence type="ECO:0000313" key="2">
    <source>
        <dbReference type="Proteomes" id="UP001479290"/>
    </source>
</evidence>
<name>A0AAW2A907_CULAL</name>
<sequence length="49" mass="5384">SGRSRSTQTDSSPDVMSASCLSLSEDNVERRSCRELLSLSSRGSYSVIW</sequence>
<feature type="non-terminal residue" evidence="1">
    <location>
        <position position="49"/>
    </location>
</feature>
<dbReference type="AlphaFoldDB" id="A0AAW2A907"/>
<gene>
    <name evidence="1" type="ORF">ABG768_028011</name>
</gene>
<reference evidence="1 2" key="1">
    <citation type="submission" date="2024-05" db="EMBL/GenBank/DDBJ databases">
        <title>A high-quality chromosomal-level genome assembly of Topmouth culter (Culter alburnus).</title>
        <authorList>
            <person name="Zhao H."/>
        </authorList>
    </citation>
    <scope>NUCLEOTIDE SEQUENCE [LARGE SCALE GENOMIC DNA]</scope>
    <source>
        <strain evidence="1">CATC2023</strain>
        <tissue evidence="1">Muscle</tissue>
    </source>
</reference>
<protein>
    <submittedName>
        <fullName evidence="1">Uncharacterized protein</fullName>
    </submittedName>
</protein>
<feature type="non-terminal residue" evidence="1">
    <location>
        <position position="1"/>
    </location>
</feature>
<proteinExistence type="predicted"/>
<evidence type="ECO:0000313" key="1">
    <source>
        <dbReference type="EMBL" id="KAK9969870.1"/>
    </source>
</evidence>
<comment type="caution">
    <text evidence="1">The sequence shown here is derived from an EMBL/GenBank/DDBJ whole genome shotgun (WGS) entry which is preliminary data.</text>
</comment>
<organism evidence="1 2">
    <name type="scientific">Culter alburnus</name>
    <name type="common">Topmouth culter</name>
    <dbReference type="NCBI Taxonomy" id="194366"/>
    <lineage>
        <taxon>Eukaryota</taxon>
        <taxon>Metazoa</taxon>
        <taxon>Chordata</taxon>
        <taxon>Craniata</taxon>
        <taxon>Vertebrata</taxon>
        <taxon>Euteleostomi</taxon>
        <taxon>Actinopterygii</taxon>
        <taxon>Neopterygii</taxon>
        <taxon>Teleostei</taxon>
        <taxon>Ostariophysi</taxon>
        <taxon>Cypriniformes</taxon>
        <taxon>Xenocyprididae</taxon>
        <taxon>Xenocypridinae</taxon>
        <taxon>Culter</taxon>
    </lineage>
</organism>
<dbReference type="EMBL" id="JAWDJR010000009">
    <property type="protein sequence ID" value="KAK9969870.1"/>
    <property type="molecule type" value="Genomic_DNA"/>
</dbReference>
<accession>A0AAW2A907</accession>
<keyword evidence="2" id="KW-1185">Reference proteome</keyword>
<dbReference type="Proteomes" id="UP001479290">
    <property type="component" value="Unassembled WGS sequence"/>
</dbReference>